<dbReference type="EMBL" id="QURH01000007">
    <property type="protein sequence ID" value="RFU43609.1"/>
    <property type="molecule type" value="Genomic_DNA"/>
</dbReference>
<dbReference type="OrthoDB" id="3469999at2"/>
<gene>
    <name evidence="1" type="ORF">DZF91_00260</name>
</gene>
<accession>A0A372JUI1</accession>
<evidence type="ECO:0000313" key="1">
    <source>
        <dbReference type="EMBL" id="RFU43609.1"/>
    </source>
</evidence>
<dbReference type="Gene3D" id="1.25.40.10">
    <property type="entry name" value="Tetratricopeptide repeat domain"/>
    <property type="match status" value="1"/>
</dbReference>
<dbReference type="AlphaFoldDB" id="A0A372JUI1"/>
<dbReference type="RefSeq" id="WP_117355502.1">
    <property type="nucleotide sequence ID" value="NZ_QURH01000007.1"/>
</dbReference>
<comment type="caution">
    <text evidence="1">The sequence shown here is derived from an EMBL/GenBank/DDBJ whole genome shotgun (WGS) entry which is preliminary data.</text>
</comment>
<organism evidence="1 2">
    <name type="scientific">Actinomadura logoneensis</name>
    <dbReference type="NCBI Taxonomy" id="2293572"/>
    <lineage>
        <taxon>Bacteria</taxon>
        <taxon>Bacillati</taxon>
        <taxon>Actinomycetota</taxon>
        <taxon>Actinomycetes</taxon>
        <taxon>Streptosporangiales</taxon>
        <taxon>Thermomonosporaceae</taxon>
        <taxon>Actinomadura</taxon>
    </lineage>
</organism>
<dbReference type="SUPFAM" id="SSF81901">
    <property type="entry name" value="HCP-like"/>
    <property type="match status" value="1"/>
</dbReference>
<evidence type="ECO:0000313" key="2">
    <source>
        <dbReference type="Proteomes" id="UP000261811"/>
    </source>
</evidence>
<sequence length="232" mass="25530">MSLDELFAEAAREVGRIPDVEHAVSLDRVRRECARRSWDDIERARHAAFLDSLDLEQAAYELGRRCDQAGDLGEAARWYRVAARQDHGDAALRLGEVLGMLAERASRRADGEPSAAARTRARRDALHLVTEAAQAFAEAYAAGYPEAAELVEELLDLVDRGRPPSQDRGEVPAGRGCPDFPRWHGVLSEAEIQRLSSHAAQCVTCMKEFIARMRSAAATVPSGALPDPFARR</sequence>
<dbReference type="Proteomes" id="UP000261811">
    <property type="component" value="Unassembled WGS sequence"/>
</dbReference>
<proteinExistence type="predicted"/>
<dbReference type="InterPro" id="IPR011990">
    <property type="entry name" value="TPR-like_helical_dom_sf"/>
</dbReference>
<name>A0A372JUI1_9ACTN</name>
<protein>
    <recommendedName>
        <fullName evidence="3">Sel1 repeat family protein</fullName>
    </recommendedName>
</protein>
<reference evidence="1 2" key="1">
    <citation type="submission" date="2018-08" db="EMBL/GenBank/DDBJ databases">
        <title>Actinomadura jelena sp. nov., a novel Actinomycete isolated from soil in Chad.</title>
        <authorList>
            <person name="Shi L."/>
        </authorList>
    </citation>
    <scope>NUCLEOTIDE SEQUENCE [LARGE SCALE GENOMIC DNA]</scope>
    <source>
        <strain evidence="1 2">NEAU-G17</strain>
    </source>
</reference>
<keyword evidence="2" id="KW-1185">Reference proteome</keyword>
<evidence type="ECO:0008006" key="3">
    <source>
        <dbReference type="Google" id="ProtNLM"/>
    </source>
</evidence>